<dbReference type="Proteomes" id="UP000612680">
    <property type="component" value="Chromosome"/>
</dbReference>
<reference evidence="1 2" key="1">
    <citation type="submission" date="2020-06" db="EMBL/GenBank/DDBJ databases">
        <title>Dyadobacter sandarakinus sp. nov., isolated from the soil of the Arctic Yellow River Station.</title>
        <authorList>
            <person name="Zhang Y."/>
            <person name="Peng F."/>
        </authorList>
    </citation>
    <scope>NUCLEOTIDE SEQUENCE [LARGE SCALE GENOMIC DNA]</scope>
    <source>
        <strain evidence="1 2">Q3-56</strain>
    </source>
</reference>
<evidence type="ECO:0000313" key="2">
    <source>
        <dbReference type="Proteomes" id="UP000612680"/>
    </source>
</evidence>
<dbReference type="EMBL" id="CP056775">
    <property type="protein sequence ID" value="QRQ99769.1"/>
    <property type="molecule type" value="Genomic_DNA"/>
</dbReference>
<sequence length="62" mass="7324">MMSPEQYWKGYKQNPKPVTLRSHTEIVAAMTQEQKSEILFEALADGDIDMETFDRWIIKTYL</sequence>
<protein>
    <submittedName>
        <fullName evidence="1">Uncharacterized protein</fullName>
    </submittedName>
</protein>
<name>A0ABX7I1W6_9BACT</name>
<proteinExistence type="predicted"/>
<keyword evidence="2" id="KW-1185">Reference proteome</keyword>
<evidence type="ECO:0000313" key="1">
    <source>
        <dbReference type="EMBL" id="QRQ99769.1"/>
    </source>
</evidence>
<accession>A0ABX7I1W6</accession>
<dbReference type="RefSeq" id="WP_204660531.1">
    <property type="nucleotide sequence ID" value="NZ_CP056775.1"/>
</dbReference>
<organism evidence="1 2">
    <name type="scientific">Dyadobacter sandarakinus</name>
    <dbReference type="NCBI Taxonomy" id="2747268"/>
    <lineage>
        <taxon>Bacteria</taxon>
        <taxon>Pseudomonadati</taxon>
        <taxon>Bacteroidota</taxon>
        <taxon>Cytophagia</taxon>
        <taxon>Cytophagales</taxon>
        <taxon>Spirosomataceae</taxon>
        <taxon>Dyadobacter</taxon>
    </lineage>
</organism>
<gene>
    <name evidence="1" type="ORF">HWI92_01955</name>
</gene>